<feature type="compositionally biased region" description="Low complexity" evidence="10">
    <location>
        <begin position="769"/>
        <end position="780"/>
    </location>
</feature>
<reference evidence="12 13" key="1">
    <citation type="submission" date="2018-10" db="EMBL/GenBank/DDBJ databases">
        <title>Genome assembly for a Yunnan-Guizhou Plateau 3E fish, Anabarilius grahami (Regan), and its evolutionary and genetic applications.</title>
        <authorList>
            <person name="Jiang W."/>
        </authorList>
    </citation>
    <scope>NUCLEOTIDE SEQUENCE [LARGE SCALE GENOMIC DNA]</scope>
    <source>
        <strain evidence="12">AG-KIZ</strain>
        <tissue evidence="12">Muscle</tissue>
    </source>
</reference>
<keyword evidence="13" id="KW-1185">Reference proteome</keyword>
<evidence type="ECO:0000256" key="6">
    <source>
        <dbReference type="ARBA" id="ARBA00023054"/>
    </source>
</evidence>
<gene>
    <name evidence="12" type="ORF">DPX16_17331</name>
</gene>
<dbReference type="AlphaFoldDB" id="A0A3N0XYM2"/>
<keyword evidence="6" id="KW-0175">Coiled coil</keyword>
<dbReference type="PANTHER" id="PTHR10417:SF3">
    <property type="entry name" value="GLUCOCORTICOID MODULATORY ELEMENT-BINDING PROTEIN 1"/>
    <property type="match status" value="1"/>
</dbReference>
<keyword evidence="2" id="KW-0963">Cytoplasm</keyword>
<dbReference type="GO" id="GO:0000978">
    <property type="term" value="F:RNA polymerase II cis-regulatory region sequence-specific DNA binding"/>
    <property type="evidence" value="ECO:0007669"/>
    <property type="project" value="TreeGrafter"/>
</dbReference>
<feature type="region of interest" description="Disordered" evidence="10">
    <location>
        <begin position="715"/>
        <end position="822"/>
    </location>
</feature>
<dbReference type="InterPro" id="IPR000770">
    <property type="entry name" value="SAND_dom"/>
</dbReference>
<dbReference type="Pfam" id="PF25892">
    <property type="entry name" value="Spe-44"/>
    <property type="match status" value="1"/>
</dbReference>
<evidence type="ECO:0000256" key="9">
    <source>
        <dbReference type="ARBA" id="ARBA00023242"/>
    </source>
</evidence>
<keyword evidence="3" id="KW-0479">Metal-binding</keyword>
<dbReference type="SMART" id="SM00258">
    <property type="entry name" value="SAND"/>
    <property type="match status" value="1"/>
</dbReference>
<evidence type="ECO:0000313" key="12">
    <source>
        <dbReference type="EMBL" id="ROK35588.1"/>
    </source>
</evidence>
<feature type="domain" description="SAND" evidence="11">
    <location>
        <begin position="62"/>
        <end position="147"/>
    </location>
</feature>
<evidence type="ECO:0000256" key="7">
    <source>
        <dbReference type="ARBA" id="ARBA00023125"/>
    </source>
</evidence>
<protein>
    <submittedName>
        <fullName evidence="12">Glucocorticoid modulatory element-binding protein 1</fullName>
    </submittedName>
</protein>
<evidence type="ECO:0000256" key="10">
    <source>
        <dbReference type="SAM" id="MobiDB-lite"/>
    </source>
</evidence>
<feature type="compositionally biased region" description="Polar residues" evidence="10">
    <location>
        <begin position="781"/>
        <end position="794"/>
    </location>
</feature>
<organism evidence="12 13">
    <name type="scientific">Anabarilius grahami</name>
    <name type="common">Kanglang fish</name>
    <name type="synonym">Barilius grahami</name>
    <dbReference type="NCBI Taxonomy" id="495550"/>
    <lineage>
        <taxon>Eukaryota</taxon>
        <taxon>Metazoa</taxon>
        <taxon>Chordata</taxon>
        <taxon>Craniata</taxon>
        <taxon>Vertebrata</taxon>
        <taxon>Euteleostomi</taxon>
        <taxon>Actinopterygii</taxon>
        <taxon>Neopterygii</taxon>
        <taxon>Teleostei</taxon>
        <taxon>Ostariophysi</taxon>
        <taxon>Cypriniformes</taxon>
        <taxon>Xenocyprididae</taxon>
        <taxon>Xenocypridinae</taxon>
        <taxon>Xenocypridinae incertae sedis</taxon>
        <taxon>Anabarilius</taxon>
    </lineage>
</organism>
<dbReference type="PANTHER" id="PTHR10417">
    <property type="entry name" value="GLUCOCORTICOID MODULATORY ELEMENT-BINDING PROTEIN"/>
    <property type="match status" value="1"/>
</dbReference>
<evidence type="ECO:0000256" key="3">
    <source>
        <dbReference type="ARBA" id="ARBA00022723"/>
    </source>
</evidence>
<dbReference type="GO" id="GO:0005634">
    <property type="term" value="C:nucleus"/>
    <property type="evidence" value="ECO:0007669"/>
    <property type="project" value="TreeGrafter"/>
</dbReference>
<dbReference type="GO" id="GO:0005737">
    <property type="term" value="C:cytoplasm"/>
    <property type="evidence" value="ECO:0007669"/>
    <property type="project" value="UniProtKB-SubCell"/>
</dbReference>
<dbReference type="SUPFAM" id="SSF63763">
    <property type="entry name" value="SAND domain-like"/>
    <property type="match status" value="1"/>
</dbReference>
<dbReference type="Gene3D" id="3.10.390.10">
    <property type="entry name" value="SAND domain-like"/>
    <property type="match status" value="1"/>
</dbReference>
<evidence type="ECO:0000259" key="11">
    <source>
        <dbReference type="PROSITE" id="PS50864"/>
    </source>
</evidence>
<dbReference type="GO" id="GO:0046872">
    <property type="term" value="F:metal ion binding"/>
    <property type="evidence" value="ECO:0007669"/>
    <property type="project" value="UniProtKB-KW"/>
</dbReference>
<evidence type="ECO:0000256" key="5">
    <source>
        <dbReference type="ARBA" id="ARBA00023015"/>
    </source>
</evidence>
<evidence type="ECO:0000256" key="2">
    <source>
        <dbReference type="ARBA" id="ARBA00022490"/>
    </source>
</evidence>
<keyword evidence="5" id="KW-0805">Transcription regulation</keyword>
<dbReference type="Pfam" id="PF01342">
    <property type="entry name" value="SAND"/>
    <property type="match status" value="1"/>
</dbReference>
<sequence length="847" mass="91293">MADTEVTVSVEDMVVMKSTEEEDVEPDNQSKTQMILQLQPITAGLGDESSETDAAVVAVETQDEASAEGEDLELGYPITCGESKAILLFKKFVCPGINVKCVKYDDQLISPKQFVHMSGKATLKDWKRAIRMGGVMLRKMMDSGQLDFYQHSTLCTNTCRSTKFDLLINNTRFPPDGSGLNTPTTAQGHVSVGNGGQMATVEEKKEDVIGTVEWSSATIEASEKRDTTDISDETLSFWRGIAEVGMMGEVVPNIRSELLGLLRGVQLRTDQSSLQDAEIAVLSNLAQVFNLLDSIKQIVNVRRQMTDPEQTQVLRTLTTLEQQVEEQKRQQSLSWSSQSQVLSSLVLPSTPPAKRAPKRPRLQRPASTTVLGTSIAQPLTLQPQQFTVISPITLSSIGHSFTVAGLNQPSNTVTLHALPAGSQLFTRIAGGSDGKTEAIALHPASGLTLLGATAMQDHAQLGTVMSPVELVHLTQKLTTAGVAQDGQVVAGTVVMQDGVVSVVQEDENQDNTTLIEIDPATADHSVSVMELQLEGDEAGGGATIVEEGEEVVQGETEETGEIQLDANGQFHNLPVVVVEEETQDAGKAKAVSSCISDGRLLFLVLTACLSHSSSQPQDLNALRQLKLHSEDAKDLNVSPLAFNSKKVCSGEKRSRTVKKQHIGPGHLQRASFKLLQKVLRSTDRISSSMSAKGGNCSRASRYLILPQLELQPPCAPHMQGHEAGGYPRSLRDPFMVDGSRLRPTVNGGDSSAPSRMAATPPRPRSTAVSSPSHLLISGSSTTASGSHLRSSHSNAARPPQHRDPPQQRGLSGSMSLLPPGFRHQCNTVRRYGKKDVGTSEFNTLIYK</sequence>
<dbReference type="GO" id="GO:0006357">
    <property type="term" value="P:regulation of transcription by RNA polymerase II"/>
    <property type="evidence" value="ECO:0007669"/>
    <property type="project" value="TreeGrafter"/>
</dbReference>
<dbReference type="InterPro" id="IPR059099">
    <property type="entry name" value="GMEB1/2/Spe-44_dom"/>
</dbReference>
<evidence type="ECO:0000256" key="8">
    <source>
        <dbReference type="ARBA" id="ARBA00023163"/>
    </source>
</evidence>
<evidence type="ECO:0000256" key="4">
    <source>
        <dbReference type="ARBA" id="ARBA00022833"/>
    </source>
</evidence>
<keyword evidence="4" id="KW-0862">Zinc</keyword>
<accession>A0A3N0XYM2</accession>
<comment type="subcellular location">
    <subcellularLocation>
        <location evidence="1">Cytoplasm</location>
    </subcellularLocation>
</comment>
<dbReference type="InterPro" id="IPR010919">
    <property type="entry name" value="SAND-like_dom_sf"/>
</dbReference>
<keyword evidence="7" id="KW-0238">DNA-binding</keyword>
<comment type="caution">
    <text evidence="12">The sequence shown here is derived from an EMBL/GenBank/DDBJ whole genome shotgun (WGS) entry which is preliminary data.</text>
</comment>
<feature type="region of interest" description="Disordered" evidence="10">
    <location>
        <begin position="346"/>
        <end position="366"/>
    </location>
</feature>
<keyword evidence="8" id="KW-0804">Transcription</keyword>
<evidence type="ECO:0000313" key="13">
    <source>
        <dbReference type="Proteomes" id="UP000281406"/>
    </source>
</evidence>
<proteinExistence type="predicted"/>
<dbReference type="EMBL" id="RJVU01057109">
    <property type="protein sequence ID" value="ROK35588.1"/>
    <property type="molecule type" value="Genomic_DNA"/>
</dbReference>
<evidence type="ECO:0000256" key="1">
    <source>
        <dbReference type="ARBA" id="ARBA00004496"/>
    </source>
</evidence>
<name>A0A3N0XYM2_ANAGA</name>
<dbReference type="PROSITE" id="PS50864">
    <property type="entry name" value="SAND"/>
    <property type="match status" value="1"/>
</dbReference>
<dbReference type="Proteomes" id="UP000281406">
    <property type="component" value="Unassembled WGS sequence"/>
</dbReference>
<dbReference type="FunFam" id="3.10.390.10:FF:000003">
    <property type="entry name" value="glucocorticoid modulatory element-binding protein 1 isoform X2"/>
    <property type="match status" value="1"/>
</dbReference>
<dbReference type="OrthoDB" id="5792412at2759"/>
<keyword evidence="9" id="KW-0539">Nucleus</keyword>